<accession>A0A7I8XEE1</accession>
<dbReference type="PRINTS" id="PR00385">
    <property type="entry name" value="P450"/>
</dbReference>
<keyword evidence="7 8" id="KW-0349">Heme</keyword>
<dbReference type="Gene3D" id="1.10.630.10">
    <property type="entry name" value="Cytochrome P450"/>
    <property type="match status" value="1"/>
</dbReference>
<dbReference type="SUPFAM" id="SSF48264">
    <property type="entry name" value="Cytochrome P450"/>
    <property type="match status" value="1"/>
</dbReference>
<evidence type="ECO:0000256" key="1">
    <source>
        <dbReference type="ARBA" id="ARBA00001971"/>
    </source>
</evidence>
<dbReference type="InterPro" id="IPR001128">
    <property type="entry name" value="Cyt_P450"/>
</dbReference>
<evidence type="ECO:0000256" key="2">
    <source>
        <dbReference type="ARBA" id="ARBA00010617"/>
    </source>
</evidence>
<name>A0A7I8XEE1_BURXY</name>
<dbReference type="InterPro" id="IPR050182">
    <property type="entry name" value="Cytochrome_P450_fam2"/>
</dbReference>
<evidence type="ECO:0000256" key="7">
    <source>
        <dbReference type="PIRSR" id="PIRSR602401-1"/>
    </source>
</evidence>
<evidence type="ECO:0000256" key="5">
    <source>
        <dbReference type="ARBA" id="ARBA00023004"/>
    </source>
</evidence>
<keyword evidence="5 7" id="KW-0408">Iron</keyword>
<keyword evidence="3 7" id="KW-0479">Metal-binding</keyword>
<evidence type="ECO:0000256" key="8">
    <source>
        <dbReference type="RuleBase" id="RU000461"/>
    </source>
</evidence>
<dbReference type="InterPro" id="IPR036396">
    <property type="entry name" value="Cyt_P450_sf"/>
</dbReference>
<comment type="similarity">
    <text evidence="2 8">Belongs to the cytochrome P450 family.</text>
</comment>
<comment type="cofactor">
    <cofactor evidence="1 7">
        <name>heme</name>
        <dbReference type="ChEBI" id="CHEBI:30413"/>
    </cofactor>
</comment>
<dbReference type="EMBL" id="CAJFCV020000004">
    <property type="protein sequence ID" value="CAG9113302.1"/>
    <property type="molecule type" value="Genomic_DNA"/>
</dbReference>
<keyword evidence="6 8" id="KW-0503">Monooxygenase</keyword>
<gene>
    <name evidence="9" type="ORF">BXYJ_LOCUS8088</name>
</gene>
<dbReference type="FunFam" id="1.10.630.10:FF:000036">
    <property type="entry name" value="CYtochrome P450 family"/>
    <property type="match status" value="1"/>
</dbReference>
<dbReference type="InterPro" id="IPR017972">
    <property type="entry name" value="Cyt_P450_CS"/>
</dbReference>
<organism evidence="9 10">
    <name type="scientific">Bursaphelenchus xylophilus</name>
    <name type="common">Pinewood nematode worm</name>
    <name type="synonym">Aphelenchoides xylophilus</name>
    <dbReference type="NCBI Taxonomy" id="6326"/>
    <lineage>
        <taxon>Eukaryota</taxon>
        <taxon>Metazoa</taxon>
        <taxon>Ecdysozoa</taxon>
        <taxon>Nematoda</taxon>
        <taxon>Chromadorea</taxon>
        <taxon>Rhabditida</taxon>
        <taxon>Tylenchina</taxon>
        <taxon>Tylenchomorpha</taxon>
        <taxon>Aphelenchoidea</taxon>
        <taxon>Aphelenchoididae</taxon>
        <taxon>Bursaphelenchus</taxon>
    </lineage>
</organism>
<dbReference type="CDD" id="cd20617">
    <property type="entry name" value="CYP1_2-like"/>
    <property type="match status" value="1"/>
</dbReference>
<dbReference type="Proteomes" id="UP000582659">
    <property type="component" value="Unassembled WGS sequence"/>
</dbReference>
<dbReference type="OrthoDB" id="1055148at2759"/>
<dbReference type="GO" id="GO:0020037">
    <property type="term" value="F:heme binding"/>
    <property type="evidence" value="ECO:0007669"/>
    <property type="project" value="InterPro"/>
</dbReference>
<dbReference type="PANTHER" id="PTHR24300:SF375">
    <property type="entry name" value="CYTOCHROME P450 FAMILY"/>
    <property type="match status" value="1"/>
</dbReference>
<sequence>MIFYLLLASISLLLYYNYIYKRRGLPPGPAPLPFLGNILALATENRWETKFCEWKEKYGSTFTYWLGEAPFVAVCDYKDMQKYFVKHADIFSDRMDLRSLLELSRGGVYGIVMTNGDSWKEHRRFALKTLRDFGLGKNQMEERIITELHYLLERVNKALPAEEIDFFRYSDLAVGSIINAIMCGYSFVGDTEDEFYRLKDCSKEATRAVGTATAGLVFMNPYLMKVPVLNAEARIGVDVTKEMISYFDRQVEKHLKENDYTQDLEPTDFLDAFLVEREKQVRSNGSEGHFSLNELSNVCFDIWSAGQETTSETITWTIAYLILYPEAQEKLQTELDTVIGSNRIIRNSDRPDLPYTNAVIMESQRCGNIVSQNIPRAVTEDITLDGFSYKKGTVVLPQISVLLQDPKIFPEPEKFNPDRFIDQNGKLRQVEELIPFSIGKRICLGEGLARMELFLFTANLFNQYKFSAGKVPPSLKKESGASSKIEDRDLRQNYCAFIEVTAINFNVFRQASRDVLSQQVAAALTFLKFDGAIFAQVAPSPRCLLAYVPFSPWCPLRLCALFDYVPSSAMCPLRLCALFASVPSSPMCPLRLGALFALVPSSPRCLFA</sequence>
<dbReference type="PANTHER" id="PTHR24300">
    <property type="entry name" value="CYTOCHROME P450 508A4-RELATED"/>
    <property type="match status" value="1"/>
</dbReference>
<reference evidence="9" key="1">
    <citation type="submission" date="2020-09" db="EMBL/GenBank/DDBJ databases">
        <authorList>
            <person name="Kikuchi T."/>
        </authorList>
    </citation>
    <scope>NUCLEOTIDE SEQUENCE</scope>
    <source>
        <strain evidence="9">Ka4C1</strain>
    </source>
</reference>
<comment type="caution">
    <text evidence="9">The sequence shown here is derived from an EMBL/GenBank/DDBJ whole genome shotgun (WGS) entry which is preliminary data.</text>
</comment>
<keyword evidence="4 8" id="KW-0560">Oxidoreductase</keyword>
<evidence type="ECO:0000256" key="3">
    <source>
        <dbReference type="ARBA" id="ARBA00022723"/>
    </source>
</evidence>
<feature type="binding site" description="axial binding residue" evidence="7">
    <location>
        <position position="443"/>
    </location>
    <ligand>
        <name>heme</name>
        <dbReference type="ChEBI" id="CHEBI:30413"/>
    </ligand>
    <ligandPart>
        <name>Fe</name>
        <dbReference type="ChEBI" id="CHEBI:18248"/>
    </ligandPart>
</feature>
<dbReference type="SMR" id="A0A7I8XEE1"/>
<evidence type="ECO:0000313" key="9">
    <source>
        <dbReference type="EMBL" id="CAD5224527.1"/>
    </source>
</evidence>
<dbReference type="GO" id="GO:0005506">
    <property type="term" value="F:iron ion binding"/>
    <property type="evidence" value="ECO:0007669"/>
    <property type="project" value="InterPro"/>
</dbReference>
<dbReference type="EMBL" id="CAJFDI010000004">
    <property type="protein sequence ID" value="CAD5224527.1"/>
    <property type="molecule type" value="Genomic_DNA"/>
</dbReference>
<evidence type="ECO:0000313" key="10">
    <source>
        <dbReference type="Proteomes" id="UP000659654"/>
    </source>
</evidence>
<dbReference type="GO" id="GO:0006805">
    <property type="term" value="P:xenobiotic metabolic process"/>
    <property type="evidence" value="ECO:0007669"/>
    <property type="project" value="TreeGrafter"/>
</dbReference>
<evidence type="ECO:0000256" key="6">
    <source>
        <dbReference type="ARBA" id="ARBA00023033"/>
    </source>
</evidence>
<dbReference type="GO" id="GO:0016712">
    <property type="term" value="F:oxidoreductase activity, acting on paired donors, with incorporation or reduction of molecular oxygen, reduced flavin or flavoprotein as one donor, and incorporation of one atom of oxygen"/>
    <property type="evidence" value="ECO:0007669"/>
    <property type="project" value="TreeGrafter"/>
</dbReference>
<dbReference type="PROSITE" id="PS00086">
    <property type="entry name" value="CYTOCHROME_P450"/>
    <property type="match status" value="1"/>
</dbReference>
<dbReference type="InterPro" id="IPR002401">
    <property type="entry name" value="Cyt_P450_E_grp-I"/>
</dbReference>
<keyword evidence="10" id="KW-1185">Reference proteome</keyword>
<dbReference type="GO" id="GO:0005737">
    <property type="term" value="C:cytoplasm"/>
    <property type="evidence" value="ECO:0007669"/>
    <property type="project" value="TreeGrafter"/>
</dbReference>
<dbReference type="GO" id="GO:0006082">
    <property type="term" value="P:organic acid metabolic process"/>
    <property type="evidence" value="ECO:0007669"/>
    <property type="project" value="TreeGrafter"/>
</dbReference>
<evidence type="ECO:0000256" key="4">
    <source>
        <dbReference type="ARBA" id="ARBA00023002"/>
    </source>
</evidence>
<protein>
    <submittedName>
        <fullName evidence="9">(pine wood nematode) hypothetical protein</fullName>
    </submittedName>
</protein>
<dbReference type="Pfam" id="PF00067">
    <property type="entry name" value="p450"/>
    <property type="match status" value="1"/>
</dbReference>
<dbReference type="Proteomes" id="UP000659654">
    <property type="component" value="Unassembled WGS sequence"/>
</dbReference>
<proteinExistence type="inferred from homology"/>
<dbReference type="AlphaFoldDB" id="A0A7I8XEE1"/>
<dbReference type="PRINTS" id="PR00463">
    <property type="entry name" value="EP450I"/>
</dbReference>